<dbReference type="GO" id="GO:0006584">
    <property type="term" value="P:catecholamine metabolic process"/>
    <property type="evidence" value="ECO:0007669"/>
    <property type="project" value="UniProtKB-KW"/>
</dbReference>
<name>A0A9W9F1N5_9EURO</name>
<dbReference type="AlphaFoldDB" id="A0A9W9F1N5"/>
<evidence type="ECO:0000256" key="6">
    <source>
        <dbReference type="ARBA" id="ARBA00023453"/>
    </source>
</evidence>
<reference evidence="7" key="2">
    <citation type="journal article" date="2023" name="IMA Fungus">
        <title>Comparative genomic study of the Penicillium genus elucidates a diverse pangenome and 15 lateral gene transfer events.</title>
        <authorList>
            <person name="Petersen C."/>
            <person name="Sorensen T."/>
            <person name="Nielsen M.R."/>
            <person name="Sondergaard T.E."/>
            <person name="Sorensen J.L."/>
            <person name="Fitzpatrick D.A."/>
            <person name="Frisvad J.C."/>
            <person name="Nielsen K.L."/>
        </authorList>
    </citation>
    <scope>NUCLEOTIDE SEQUENCE</scope>
    <source>
        <strain evidence="7">IBT 34128</strain>
    </source>
</reference>
<dbReference type="PROSITE" id="PS51682">
    <property type="entry name" value="SAM_OMT_I"/>
    <property type="match status" value="1"/>
</dbReference>
<evidence type="ECO:0000256" key="2">
    <source>
        <dbReference type="ARBA" id="ARBA00022603"/>
    </source>
</evidence>
<dbReference type="PANTHER" id="PTHR43836:SF2">
    <property type="entry name" value="CATECHOL O-METHYLTRANSFERASE 1-RELATED"/>
    <property type="match status" value="1"/>
</dbReference>
<dbReference type="EC" id="2.1.1.6" evidence="1"/>
<evidence type="ECO:0000313" key="8">
    <source>
        <dbReference type="Proteomes" id="UP001141434"/>
    </source>
</evidence>
<dbReference type="Proteomes" id="UP001141434">
    <property type="component" value="Unassembled WGS sequence"/>
</dbReference>
<dbReference type="InterPro" id="IPR002935">
    <property type="entry name" value="SAM_O-MeTrfase"/>
</dbReference>
<accession>A0A9W9F1N5</accession>
<proteinExistence type="inferred from homology"/>
<comment type="caution">
    <text evidence="7">The sequence shown here is derived from an EMBL/GenBank/DDBJ whole genome shotgun (WGS) entry which is preliminary data.</text>
</comment>
<protein>
    <recommendedName>
        <fullName evidence="1">catechol O-methyltransferase</fullName>
        <ecNumber evidence="1">2.1.1.6</ecNumber>
    </recommendedName>
</protein>
<dbReference type="SUPFAM" id="SSF53335">
    <property type="entry name" value="S-adenosyl-L-methionine-dependent methyltransferases"/>
    <property type="match status" value="1"/>
</dbReference>
<keyword evidence="8" id="KW-1185">Reference proteome</keyword>
<keyword evidence="4" id="KW-0949">S-adenosyl-L-methionine</keyword>
<keyword evidence="2" id="KW-0489">Methyltransferase</keyword>
<reference evidence="7" key="1">
    <citation type="submission" date="2022-11" db="EMBL/GenBank/DDBJ databases">
        <authorList>
            <person name="Petersen C."/>
        </authorList>
    </citation>
    <scope>NUCLEOTIDE SEQUENCE</scope>
    <source>
        <strain evidence="7">IBT 34128</strain>
    </source>
</reference>
<dbReference type="Gene3D" id="3.40.50.150">
    <property type="entry name" value="Vaccinia Virus protein VP39"/>
    <property type="match status" value="1"/>
</dbReference>
<dbReference type="GeneID" id="81396549"/>
<dbReference type="EMBL" id="JAPMSZ010000009">
    <property type="protein sequence ID" value="KAJ5091983.1"/>
    <property type="molecule type" value="Genomic_DNA"/>
</dbReference>
<comment type="similarity">
    <text evidence="6">Belongs to the class I-like SAM-binding methyltransferase superfamily. Cation-dependent O-methyltransferase family.</text>
</comment>
<dbReference type="PANTHER" id="PTHR43836">
    <property type="entry name" value="CATECHOL O-METHYLTRANSFERASE 1-RELATED"/>
    <property type="match status" value="1"/>
</dbReference>
<evidence type="ECO:0000256" key="1">
    <source>
        <dbReference type="ARBA" id="ARBA00012880"/>
    </source>
</evidence>
<evidence type="ECO:0000256" key="5">
    <source>
        <dbReference type="ARBA" id="ARBA00022939"/>
    </source>
</evidence>
<organism evidence="7 8">
    <name type="scientific">Penicillium alfredii</name>
    <dbReference type="NCBI Taxonomy" id="1506179"/>
    <lineage>
        <taxon>Eukaryota</taxon>
        <taxon>Fungi</taxon>
        <taxon>Dikarya</taxon>
        <taxon>Ascomycota</taxon>
        <taxon>Pezizomycotina</taxon>
        <taxon>Eurotiomycetes</taxon>
        <taxon>Eurotiomycetidae</taxon>
        <taxon>Eurotiales</taxon>
        <taxon>Aspergillaceae</taxon>
        <taxon>Penicillium</taxon>
    </lineage>
</organism>
<dbReference type="RefSeq" id="XP_056510180.1">
    <property type="nucleotide sequence ID" value="XM_056657380.1"/>
</dbReference>
<evidence type="ECO:0000313" key="7">
    <source>
        <dbReference type="EMBL" id="KAJ5091983.1"/>
    </source>
</evidence>
<keyword evidence="3" id="KW-0808">Transferase</keyword>
<dbReference type="GO" id="GO:0032259">
    <property type="term" value="P:methylation"/>
    <property type="evidence" value="ECO:0007669"/>
    <property type="project" value="UniProtKB-KW"/>
</dbReference>
<dbReference type="InterPro" id="IPR029063">
    <property type="entry name" value="SAM-dependent_MTases_sf"/>
</dbReference>
<keyword evidence="5" id="KW-0128">Catecholamine metabolism</keyword>
<dbReference type="OrthoDB" id="186626at2759"/>
<dbReference type="GO" id="GO:0008171">
    <property type="term" value="F:O-methyltransferase activity"/>
    <property type="evidence" value="ECO:0007669"/>
    <property type="project" value="InterPro"/>
</dbReference>
<dbReference type="Pfam" id="PF01596">
    <property type="entry name" value="Methyltransf_3"/>
    <property type="match status" value="1"/>
</dbReference>
<gene>
    <name evidence="7" type="ORF">NUU61_006853</name>
</gene>
<evidence type="ECO:0000256" key="4">
    <source>
        <dbReference type="ARBA" id="ARBA00022691"/>
    </source>
</evidence>
<sequence length="254" mass="28534">MPKLFAPPATTWAMDGREVDLLHYIYSRPDVKELRGNPHKVLVAIDEYVDKHQVLMNIGATKGAFISDLIAARKPSTMIELGGYVGYSAILFGDAVRAHGGKQYLSIENNPEMAAVANQLLDLAGLRDFVRIIVGSSDESLEELIEQKKIDRIELIFIDHWQELYLPDLWLLEQLDVLVPQTSVFVADNIIMPGAPKYLKWVEATPEQKREMLAGLDVGTRRPDPSWVYETQVSKFDTTWGKDAVAVTKVVGRQ</sequence>
<evidence type="ECO:0000256" key="3">
    <source>
        <dbReference type="ARBA" id="ARBA00022679"/>
    </source>
</evidence>